<dbReference type="Proteomes" id="UP000253209">
    <property type="component" value="Unassembled WGS sequence"/>
</dbReference>
<reference evidence="7 8" key="1">
    <citation type="submission" date="2018-05" db="EMBL/GenBank/DDBJ databases">
        <title>Mucilaginibacter hurinus sp. nov., isolated from briquette warehouse soil.</title>
        <authorList>
            <person name="Choi L."/>
        </authorList>
    </citation>
    <scope>NUCLEOTIDE SEQUENCE [LARGE SCALE GENOMIC DNA]</scope>
    <source>
        <strain evidence="7 8">ZR32</strain>
    </source>
</reference>
<dbReference type="FunFam" id="1.20.1260.100:FF:000001">
    <property type="entry name" value="translocator protein 2"/>
    <property type="match status" value="1"/>
</dbReference>
<sequence length="164" mass="18860">MSNTQSTQKTEWLPLIICIAIPVAIGITASYFTDSDSAWYLALKKPSFNPPGWLFAPVWTSLYIMMGVASYLVWQNRENREPYFKARSLYVMQLILNFSWSFIFFQAHNVLGALVIIVLLWVLIVACIFSFKKLSTAAAWLMVPYILWVSFATVLNYSILRLNE</sequence>
<comment type="caution">
    <text evidence="7">The sequence shown here is derived from an EMBL/GenBank/DDBJ whole genome shotgun (WGS) entry which is preliminary data.</text>
</comment>
<feature type="transmembrane region" description="Helical" evidence="6">
    <location>
        <begin position="111"/>
        <end position="131"/>
    </location>
</feature>
<keyword evidence="8" id="KW-1185">Reference proteome</keyword>
<dbReference type="InterPro" id="IPR004307">
    <property type="entry name" value="TspO_MBR"/>
</dbReference>
<feature type="transmembrane region" description="Helical" evidence="6">
    <location>
        <begin position="12"/>
        <end position="32"/>
    </location>
</feature>
<dbReference type="PANTHER" id="PTHR10057">
    <property type="entry name" value="PERIPHERAL-TYPE BENZODIAZEPINE RECEPTOR"/>
    <property type="match status" value="1"/>
</dbReference>
<evidence type="ECO:0000256" key="6">
    <source>
        <dbReference type="SAM" id="Phobius"/>
    </source>
</evidence>
<feature type="transmembrane region" description="Helical" evidence="6">
    <location>
        <begin position="86"/>
        <end position="105"/>
    </location>
</feature>
<dbReference type="InterPro" id="IPR038330">
    <property type="entry name" value="TspO/MBR-related_sf"/>
</dbReference>
<evidence type="ECO:0000256" key="3">
    <source>
        <dbReference type="ARBA" id="ARBA00022692"/>
    </source>
</evidence>
<accession>A0A367GMF5</accession>
<evidence type="ECO:0000256" key="5">
    <source>
        <dbReference type="ARBA" id="ARBA00023136"/>
    </source>
</evidence>
<dbReference type="AlphaFoldDB" id="A0A367GMF5"/>
<dbReference type="RefSeq" id="WP_114005981.1">
    <property type="nucleotide sequence ID" value="NZ_QGDC01000008.1"/>
</dbReference>
<dbReference type="Pfam" id="PF03073">
    <property type="entry name" value="TspO_MBR"/>
    <property type="match status" value="1"/>
</dbReference>
<evidence type="ECO:0000256" key="2">
    <source>
        <dbReference type="ARBA" id="ARBA00007524"/>
    </source>
</evidence>
<dbReference type="OrthoDB" id="9795496at2"/>
<comment type="similarity">
    <text evidence="2">Belongs to the TspO/BZRP family.</text>
</comment>
<proteinExistence type="inferred from homology"/>
<keyword evidence="4 6" id="KW-1133">Transmembrane helix</keyword>
<organism evidence="7 8">
    <name type="scientific">Mucilaginibacter hurinus</name>
    <dbReference type="NCBI Taxonomy" id="2201324"/>
    <lineage>
        <taxon>Bacteria</taxon>
        <taxon>Pseudomonadati</taxon>
        <taxon>Bacteroidota</taxon>
        <taxon>Sphingobacteriia</taxon>
        <taxon>Sphingobacteriales</taxon>
        <taxon>Sphingobacteriaceae</taxon>
        <taxon>Mucilaginibacter</taxon>
    </lineage>
</organism>
<dbReference type="CDD" id="cd15904">
    <property type="entry name" value="TSPO_MBR"/>
    <property type="match status" value="1"/>
</dbReference>
<gene>
    <name evidence="7" type="ORF">DJ568_14315</name>
</gene>
<dbReference type="EMBL" id="QGDC01000008">
    <property type="protein sequence ID" value="RCH54056.1"/>
    <property type="molecule type" value="Genomic_DNA"/>
</dbReference>
<dbReference type="PANTHER" id="PTHR10057:SF0">
    <property type="entry name" value="TRANSLOCATOR PROTEIN"/>
    <property type="match status" value="1"/>
</dbReference>
<name>A0A367GMF5_9SPHI</name>
<comment type="subcellular location">
    <subcellularLocation>
        <location evidence="1">Membrane</location>
        <topology evidence="1">Multi-pass membrane protein</topology>
    </subcellularLocation>
</comment>
<evidence type="ECO:0000256" key="1">
    <source>
        <dbReference type="ARBA" id="ARBA00004141"/>
    </source>
</evidence>
<dbReference type="GO" id="GO:0033013">
    <property type="term" value="P:tetrapyrrole metabolic process"/>
    <property type="evidence" value="ECO:0007669"/>
    <property type="project" value="UniProtKB-ARBA"/>
</dbReference>
<feature type="transmembrane region" description="Helical" evidence="6">
    <location>
        <begin position="138"/>
        <end position="159"/>
    </location>
</feature>
<evidence type="ECO:0000313" key="7">
    <source>
        <dbReference type="EMBL" id="RCH54056.1"/>
    </source>
</evidence>
<dbReference type="PIRSF" id="PIRSF005859">
    <property type="entry name" value="PBR"/>
    <property type="match status" value="1"/>
</dbReference>
<dbReference type="Gene3D" id="1.20.1260.100">
    <property type="entry name" value="TspO/MBR protein"/>
    <property type="match status" value="1"/>
</dbReference>
<evidence type="ECO:0000313" key="8">
    <source>
        <dbReference type="Proteomes" id="UP000253209"/>
    </source>
</evidence>
<keyword evidence="5 6" id="KW-0472">Membrane</keyword>
<evidence type="ECO:0000256" key="4">
    <source>
        <dbReference type="ARBA" id="ARBA00022989"/>
    </source>
</evidence>
<protein>
    <submittedName>
        <fullName evidence="7">Tryptophan-rich sensory protein</fullName>
    </submittedName>
</protein>
<feature type="transmembrane region" description="Helical" evidence="6">
    <location>
        <begin position="52"/>
        <end position="74"/>
    </location>
</feature>
<dbReference type="GO" id="GO:0016020">
    <property type="term" value="C:membrane"/>
    <property type="evidence" value="ECO:0007669"/>
    <property type="project" value="UniProtKB-SubCell"/>
</dbReference>
<keyword evidence="3 6" id="KW-0812">Transmembrane</keyword>